<evidence type="ECO:0000313" key="2">
    <source>
        <dbReference type="EMBL" id="KAJ8321280.1"/>
    </source>
</evidence>
<name>A0ABQ9FYG0_TEGGR</name>
<proteinExistence type="predicted"/>
<comment type="caution">
    <text evidence="2">The sequence shown here is derived from an EMBL/GenBank/DDBJ whole genome shotgun (WGS) entry which is preliminary data.</text>
</comment>
<organism evidence="2 3">
    <name type="scientific">Tegillarca granosa</name>
    <name type="common">Malaysian cockle</name>
    <name type="synonym">Anadara granosa</name>
    <dbReference type="NCBI Taxonomy" id="220873"/>
    <lineage>
        <taxon>Eukaryota</taxon>
        <taxon>Metazoa</taxon>
        <taxon>Spiralia</taxon>
        <taxon>Lophotrochozoa</taxon>
        <taxon>Mollusca</taxon>
        <taxon>Bivalvia</taxon>
        <taxon>Autobranchia</taxon>
        <taxon>Pteriomorphia</taxon>
        <taxon>Arcoida</taxon>
        <taxon>Arcoidea</taxon>
        <taxon>Arcidae</taxon>
        <taxon>Tegillarca</taxon>
    </lineage>
</organism>
<dbReference type="SUPFAM" id="SSF143990">
    <property type="entry name" value="YbiA-like"/>
    <property type="match status" value="1"/>
</dbReference>
<dbReference type="InterPro" id="IPR037238">
    <property type="entry name" value="YbiA-like_sf"/>
</dbReference>
<dbReference type="Proteomes" id="UP001217089">
    <property type="component" value="Unassembled WGS sequence"/>
</dbReference>
<feature type="region of interest" description="Disordered" evidence="1">
    <location>
        <begin position="96"/>
        <end position="119"/>
    </location>
</feature>
<gene>
    <name evidence="2" type="ORF">KUTeg_001138</name>
</gene>
<protein>
    <submittedName>
        <fullName evidence="2">Uncharacterized protein</fullName>
    </submittedName>
</protein>
<dbReference type="Gene3D" id="1.10.357.40">
    <property type="entry name" value="YbiA-like"/>
    <property type="match status" value="1"/>
</dbReference>
<keyword evidence="3" id="KW-1185">Reference proteome</keyword>
<feature type="compositionally biased region" description="Polar residues" evidence="1">
    <location>
        <begin position="96"/>
        <end position="111"/>
    </location>
</feature>
<evidence type="ECO:0000313" key="3">
    <source>
        <dbReference type="Proteomes" id="UP001217089"/>
    </source>
</evidence>
<sequence length="180" mass="21546">MVRNIKQVTNPLLGVSNTENYFKTAHNNVIGSQQHGEHLQQYPQRWNAWRSNAHWNGWRTRGYNTNRNHRKTHILTTTNLHSDEEINQMTDNWNKYANHTNDNSRQHSNPQHLDLNQGPSNPLSNFFPCKLQLFDLNFYSAEHLYQYWKQMKSSMQMKMHLKPKTYQKLLRAMNNGLRKR</sequence>
<reference evidence="2 3" key="1">
    <citation type="submission" date="2022-12" db="EMBL/GenBank/DDBJ databases">
        <title>Chromosome-level genome of Tegillarca granosa.</title>
        <authorList>
            <person name="Kim J."/>
        </authorList>
    </citation>
    <scope>NUCLEOTIDE SEQUENCE [LARGE SCALE GENOMIC DNA]</scope>
    <source>
        <strain evidence="2">Teg-2019</strain>
        <tissue evidence="2">Adductor muscle</tissue>
    </source>
</reference>
<accession>A0ABQ9FYG0</accession>
<evidence type="ECO:0000256" key="1">
    <source>
        <dbReference type="SAM" id="MobiDB-lite"/>
    </source>
</evidence>
<dbReference type="EMBL" id="JARBDR010000107">
    <property type="protein sequence ID" value="KAJ8321280.1"/>
    <property type="molecule type" value="Genomic_DNA"/>
</dbReference>